<comment type="caution">
    <text evidence="1">The sequence shown here is derived from an EMBL/GenBank/DDBJ whole genome shotgun (WGS) entry which is preliminary data.</text>
</comment>
<accession>A0A350NZN3</accession>
<gene>
    <name evidence="1" type="ORF">DCW74_02055</name>
</gene>
<organism evidence="1 2">
    <name type="scientific">Alteromonas australica</name>
    <dbReference type="NCBI Taxonomy" id="589873"/>
    <lineage>
        <taxon>Bacteria</taxon>
        <taxon>Pseudomonadati</taxon>
        <taxon>Pseudomonadota</taxon>
        <taxon>Gammaproteobacteria</taxon>
        <taxon>Alteromonadales</taxon>
        <taxon>Alteromonadaceae</taxon>
        <taxon>Alteromonas/Salinimonas group</taxon>
        <taxon>Alteromonas</taxon>
    </lineage>
</organism>
<name>A0A350NZN3_9ALTE</name>
<sequence length="71" mass="7943">MTVQFDYGDWVVVASISPGLLQTWDSPAELGDVHYTSIEDEEGNSIPDEVITSEQWDEMFDMAYEAAACHV</sequence>
<evidence type="ECO:0000313" key="1">
    <source>
        <dbReference type="EMBL" id="HAW74500.1"/>
    </source>
</evidence>
<dbReference type="EMBL" id="DNAN01000070">
    <property type="protein sequence ID" value="HAW74500.1"/>
    <property type="molecule type" value="Genomic_DNA"/>
</dbReference>
<protein>
    <submittedName>
        <fullName evidence="1">Uncharacterized protein</fullName>
    </submittedName>
</protein>
<dbReference type="AlphaFoldDB" id="A0A350NZN3"/>
<evidence type="ECO:0000313" key="2">
    <source>
        <dbReference type="Proteomes" id="UP000263517"/>
    </source>
</evidence>
<reference evidence="1 2" key="1">
    <citation type="journal article" date="2018" name="Nat. Biotechnol.">
        <title>A standardized bacterial taxonomy based on genome phylogeny substantially revises the tree of life.</title>
        <authorList>
            <person name="Parks D.H."/>
            <person name="Chuvochina M."/>
            <person name="Waite D.W."/>
            <person name="Rinke C."/>
            <person name="Skarshewski A."/>
            <person name="Chaumeil P.A."/>
            <person name="Hugenholtz P."/>
        </authorList>
    </citation>
    <scope>NUCLEOTIDE SEQUENCE [LARGE SCALE GENOMIC DNA]</scope>
    <source>
        <strain evidence="1">UBA11978</strain>
    </source>
</reference>
<proteinExistence type="predicted"/>
<dbReference type="Proteomes" id="UP000263517">
    <property type="component" value="Unassembled WGS sequence"/>
</dbReference>